<comment type="subcellular location">
    <subcellularLocation>
        <location evidence="4">Cytoplasm</location>
    </subcellularLocation>
</comment>
<evidence type="ECO:0000256" key="5">
    <source>
        <dbReference type="NCBIfam" id="TIGR00112"/>
    </source>
</evidence>
<evidence type="ECO:0000259" key="6">
    <source>
        <dbReference type="Pfam" id="PF03807"/>
    </source>
</evidence>
<reference evidence="8 9" key="1">
    <citation type="submission" date="2024-07" db="EMBL/GenBank/DDBJ databases">
        <title>Uliginosibacterium paludis KCTC:42655.</title>
        <authorList>
            <person name="Kim M.K."/>
        </authorList>
    </citation>
    <scope>NUCLEOTIDE SEQUENCE [LARGE SCALE GENOMIC DNA]</scope>
    <source>
        <strain evidence="8 9">KCTC 42655</strain>
    </source>
</reference>
<evidence type="ECO:0000256" key="1">
    <source>
        <dbReference type="ARBA" id="ARBA00005525"/>
    </source>
</evidence>
<evidence type="ECO:0000313" key="9">
    <source>
        <dbReference type="Proteomes" id="UP001548590"/>
    </source>
</evidence>
<dbReference type="GO" id="GO:0004735">
    <property type="term" value="F:pyrroline-5-carboxylate reductase activity"/>
    <property type="evidence" value="ECO:0007669"/>
    <property type="project" value="UniProtKB-EC"/>
</dbReference>
<dbReference type="PIRSF" id="PIRSF000193">
    <property type="entry name" value="Pyrrol-5-carb_rd"/>
    <property type="match status" value="1"/>
</dbReference>
<dbReference type="SUPFAM" id="SSF48179">
    <property type="entry name" value="6-phosphogluconate dehydrogenase C-terminal domain-like"/>
    <property type="match status" value="1"/>
</dbReference>
<name>A0ABV2CSN1_9RHOO</name>
<dbReference type="InterPro" id="IPR008927">
    <property type="entry name" value="6-PGluconate_DH-like_C_sf"/>
</dbReference>
<accession>A0ABV2CSN1</accession>
<comment type="caution">
    <text evidence="8">The sequence shown here is derived from an EMBL/GenBank/DDBJ whole genome shotgun (WGS) entry which is preliminary data.</text>
</comment>
<comment type="catalytic activity">
    <reaction evidence="4">
        <text>L-proline + NADP(+) = (S)-1-pyrroline-5-carboxylate + NADPH + 2 H(+)</text>
        <dbReference type="Rhea" id="RHEA:14109"/>
        <dbReference type="ChEBI" id="CHEBI:15378"/>
        <dbReference type="ChEBI" id="CHEBI:17388"/>
        <dbReference type="ChEBI" id="CHEBI:57783"/>
        <dbReference type="ChEBI" id="CHEBI:58349"/>
        <dbReference type="ChEBI" id="CHEBI:60039"/>
        <dbReference type="EC" id="1.5.1.2"/>
    </reaction>
</comment>
<keyword evidence="4" id="KW-0963">Cytoplasm</keyword>
<evidence type="ECO:0000259" key="7">
    <source>
        <dbReference type="Pfam" id="PF14748"/>
    </source>
</evidence>
<dbReference type="NCBIfam" id="TIGR00112">
    <property type="entry name" value="proC"/>
    <property type="match status" value="1"/>
</dbReference>
<evidence type="ECO:0000256" key="4">
    <source>
        <dbReference type="HAMAP-Rule" id="MF_01925"/>
    </source>
</evidence>
<dbReference type="SUPFAM" id="SSF51735">
    <property type="entry name" value="NAD(P)-binding Rossmann-fold domains"/>
    <property type="match status" value="1"/>
</dbReference>
<feature type="domain" description="Pyrroline-5-carboxylate reductase catalytic N-terminal" evidence="6">
    <location>
        <begin position="2"/>
        <end position="95"/>
    </location>
</feature>
<dbReference type="Proteomes" id="UP001548590">
    <property type="component" value="Unassembled WGS sequence"/>
</dbReference>
<keyword evidence="9" id="KW-1185">Reference proteome</keyword>
<evidence type="ECO:0000256" key="3">
    <source>
        <dbReference type="ARBA" id="ARBA00023002"/>
    </source>
</evidence>
<proteinExistence type="inferred from homology"/>
<keyword evidence="2 4" id="KW-0521">NADP</keyword>
<dbReference type="InterPro" id="IPR036291">
    <property type="entry name" value="NAD(P)-bd_dom_sf"/>
</dbReference>
<dbReference type="Gene3D" id="3.40.50.720">
    <property type="entry name" value="NAD(P)-binding Rossmann-like Domain"/>
    <property type="match status" value="1"/>
</dbReference>
<comment type="similarity">
    <text evidence="1 4">Belongs to the pyrroline-5-carboxylate reductase family.</text>
</comment>
<evidence type="ECO:0000256" key="2">
    <source>
        <dbReference type="ARBA" id="ARBA00022857"/>
    </source>
</evidence>
<comment type="pathway">
    <text evidence="4">Amino-acid biosynthesis; L-proline biosynthesis; L-proline from L-glutamate 5-semialdehyde: step 1/1.</text>
</comment>
<keyword evidence="4" id="KW-0028">Amino-acid biosynthesis</keyword>
<dbReference type="InterPro" id="IPR028939">
    <property type="entry name" value="P5C_Rdtase_cat_N"/>
</dbReference>
<feature type="domain" description="Pyrroline-5-carboxylate reductase dimerisation" evidence="7">
    <location>
        <begin position="159"/>
        <end position="263"/>
    </location>
</feature>
<dbReference type="PANTHER" id="PTHR11645:SF0">
    <property type="entry name" value="PYRROLINE-5-CARBOXYLATE REDUCTASE 3"/>
    <property type="match status" value="1"/>
</dbReference>
<comment type="catalytic activity">
    <reaction evidence="4">
        <text>L-proline + NAD(+) = (S)-1-pyrroline-5-carboxylate + NADH + 2 H(+)</text>
        <dbReference type="Rhea" id="RHEA:14105"/>
        <dbReference type="ChEBI" id="CHEBI:15378"/>
        <dbReference type="ChEBI" id="CHEBI:17388"/>
        <dbReference type="ChEBI" id="CHEBI:57540"/>
        <dbReference type="ChEBI" id="CHEBI:57945"/>
        <dbReference type="ChEBI" id="CHEBI:60039"/>
        <dbReference type="EC" id="1.5.1.2"/>
    </reaction>
</comment>
<sequence length="270" mass="27590">MKITFLGGGNMASALIGGLLKQGFEAGDLQVAEIYESARERLVQDFGVRAVAGLDPTALACDVLVLAVKPQQMREALAPVAGQLGAQLVISIAAGLRLADLSRWLGGHALLVRAMPNTPALIGQGMTGLFAAAAVSAAQRETVSRILAAVGESVWVDDESLIDAVTAVSGSGPAYVFHFIEALEQGGVKLGLPAEVARKLAIRTLVGASALADASPESPAILRERVTSKGGTTAAALGCMAEGGFLPLIERALDAAAKRGAELGDQLGKD</sequence>
<dbReference type="HAMAP" id="MF_01925">
    <property type="entry name" value="P5C_reductase"/>
    <property type="match status" value="1"/>
</dbReference>
<dbReference type="Gene3D" id="1.10.3730.10">
    <property type="entry name" value="ProC C-terminal domain-like"/>
    <property type="match status" value="1"/>
</dbReference>
<gene>
    <name evidence="4 8" type="primary">proC</name>
    <name evidence="8" type="ORF">ABVT11_11685</name>
</gene>
<dbReference type="PANTHER" id="PTHR11645">
    <property type="entry name" value="PYRROLINE-5-CARBOXYLATE REDUCTASE"/>
    <property type="match status" value="1"/>
</dbReference>
<dbReference type="Pfam" id="PF14748">
    <property type="entry name" value="P5CR_dimer"/>
    <property type="match status" value="1"/>
</dbReference>
<protein>
    <recommendedName>
        <fullName evidence="4 5">Pyrroline-5-carboxylate reductase</fullName>
        <shortName evidence="4">P5C reductase</shortName>
        <shortName evidence="4">P5CR</shortName>
        <ecNumber evidence="4 5">1.5.1.2</ecNumber>
    </recommendedName>
    <alternativeName>
        <fullName evidence="4">PCA reductase</fullName>
    </alternativeName>
</protein>
<dbReference type="InterPro" id="IPR000304">
    <property type="entry name" value="Pyrroline-COOH_reductase"/>
</dbReference>
<dbReference type="EC" id="1.5.1.2" evidence="4 5"/>
<evidence type="ECO:0000313" key="8">
    <source>
        <dbReference type="EMBL" id="MET1490487.1"/>
    </source>
</evidence>
<comment type="function">
    <text evidence="4">Catalyzes the reduction of 1-pyrroline-5-carboxylate (PCA) to L-proline.</text>
</comment>
<keyword evidence="4" id="KW-0641">Proline biosynthesis</keyword>
<organism evidence="8 9">
    <name type="scientific">Uliginosibacterium paludis</name>
    <dbReference type="NCBI Taxonomy" id="1615952"/>
    <lineage>
        <taxon>Bacteria</taxon>
        <taxon>Pseudomonadati</taxon>
        <taxon>Pseudomonadota</taxon>
        <taxon>Betaproteobacteria</taxon>
        <taxon>Rhodocyclales</taxon>
        <taxon>Zoogloeaceae</taxon>
        <taxon>Uliginosibacterium</taxon>
    </lineage>
</organism>
<dbReference type="InterPro" id="IPR029036">
    <property type="entry name" value="P5CR_dimer"/>
</dbReference>
<keyword evidence="3 4" id="KW-0560">Oxidoreductase</keyword>
<dbReference type="RefSeq" id="WP_345928906.1">
    <property type="nucleotide sequence ID" value="NZ_JBDIVF010000008.1"/>
</dbReference>
<dbReference type="Pfam" id="PF03807">
    <property type="entry name" value="F420_oxidored"/>
    <property type="match status" value="1"/>
</dbReference>
<dbReference type="EMBL" id="JBEWLZ010000005">
    <property type="protein sequence ID" value="MET1490487.1"/>
    <property type="molecule type" value="Genomic_DNA"/>
</dbReference>